<evidence type="ECO:0000313" key="2">
    <source>
        <dbReference type="EMBL" id="MCZ2656514.1"/>
    </source>
</evidence>
<sequence length="716" mass="85309">MQKKITNQLRNLFLFRSLKLFVLLSVLPVSAIRAQFAPDIFQMTEGYHYLSNLLDPHYKADGTIDYYALGHVLRLHHVNNQDGKPEKVVIGMWDKYDNDWETFQEKKYIYANGRLKEEQVWQHKKLTNDNDYPKLMAKSLHYFDEAERKDSVFTTTMRLDLGTTKCDTFAVVNCLNVNDMPDSSRTYRATNGTLNLVGRSAITYKKEKPVLIMTESYWRIGERIESADGTIGILVEDDELKDELLVQRQYVCIKYSRSGCEYTYMYEDKDNRPYMRQNIRLDSEGRICGVDVSVADTASVLHAEYKYDNRQRTSVHKVINPEALESMAGLESIKSMLGGGGLMYDVTYTDDGTQRIDYYLWNKEAGKFVNQRTARLKYTPTGKVAMSQTDSYYKGELEDKEKYVKTYNEKDRLVLTLSYDWDEEKNDWEQWTKYVYDYDEWGNKIQSQYYQNSYGEGWNGCDNMEWTYDDKGRVLSEISYDWSKDHWVGQYKTVWTYSPSGKITSEKKYVWDDDYQKDWEKRTYYTISYDENDSIQNKTVYEPYPIETSESFRYWKSKWMPEKASEFAYLPNEKQETTYYWKNEVRIPNRLYKSYAAADSTSESTLKWNRDKNKWENDWTDIEYTKGDSIKVKERYNTLNEFDIFAGYTKKVKRMDLPFDYSDETHYTWDFDKKDWVPFERYESHFDKGKGYVYTTEFYDKATGTWKIRPKEDEEE</sequence>
<evidence type="ECO:0000313" key="3">
    <source>
        <dbReference type="Proteomes" id="UP001075704"/>
    </source>
</evidence>
<dbReference type="Proteomes" id="UP001075704">
    <property type="component" value="Unassembled WGS sequence"/>
</dbReference>
<evidence type="ECO:0000256" key="1">
    <source>
        <dbReference type="SAM" id="SignalP"/>
    </source>
</evidence>
<protein>
    <recommendedName>
        <fullName evidence="4">YD repeat (Two copies)</fullName>
    </recommendedName>
</protein>
<proteinExistence type="predicted"/>
<organism evidence="2 3">
    <name type="scientific">Bacteroides fragilis</name>
    <dbReference type="NCBI Taxonomy" id="817"/>
    <lineage>
        <taxon>Bacteria</taxon>
        <taxon>Pseudomonadati</taxon>
        <taxon>Bacteroidota</taxon>
        <taxon>Bacteroidia</taxon>
        <taxon>Bacteroidales</taxon>
        <taxon>Bacteroidaceae</taxon>
        <taxon>Bacteroides</taxon>
    </lineage>
</organism>
<dbReference type="AlphaFoldDB" id="A0ABD4VYP6"/>
<name>A0ABD4VYP6_BACFG</name>
<feature type="chain" id="PRO_5044781282" description="YD repeat (Two copies)" evidence="1">
    <location>
        <begin position="32"/>
        <end position="716"/>
    </location>
</feature>
<dbReference type="RefSeq" id="WP_220654701.1">
    <property type="nucleotide sequence ID" value="NZ_JAFKPO010000010.1"/>
</dbReference>
<dbReference type="Gene3D" id="2.40.128.720">
    <property type="match status" value="2"/>
</dbReference>
<gene>
    <name evidence="2" type="ORF">O1422_20425</name>
</gene>
<comment type="caution">
    <text evidence="2">The sequence shown here is derived from an EMBL/GenBank/DDBJ whole genome shotgun (WGS) entry which is preliminary data.</text>
</comment>
<evidence type="ECO:0008006" key="4">
    <source>
        <dbReference type="Google" id="ProtNLM"/>
    </source>
</evidence>
<reference evidence="2" key="1">
    <citation type="submission" date="2022-12" db="EMBL/GenBank/DDBJ databases">
        <title>Development of a Multilocus Sequence Typing Scheme for Bacteroides fragilis Based on Whole Genome Sequencing Data and Clinical Application.</title>
        <authorList>
            <person name="Nielsen F.D."/>
            <person name="Justesen U.S."/>
        </authorList>
    </citation>
    <scope>NUCLEOTIDE SEQUENCE</scope>
    <source>
        <strain evidence="2">BF_BC_ODE_DK_2015_2</strain>
    </source>
</reference>
<feature type="signal peptide" evidence="1">
    <location>
        <begin position="1"/>
        <end position="31"/>
    </location>
</feature>
<dbReference type="EMBL" id="JAPUAC010000024">
    <property type="protein sequence ID" value="MCZ2656514.1"/>
    <property type="molecule type" value="Genomic_DNA"/>
</dbReference>
<accession>A0ABD4VYP6</accession>
<keyword evidence="1" id="KW-0732">Signal</keyword>